<evidence type="ECO:0000256" key="4">
    <source>
        <dbReference type="ARBA" id="ARBA00023002"/>
    </source>
</evidence>
<dbReference type="GO" id="GO:0005506">
    <property type="term" value="F:iron ion binding"/>
    <property type="evidence" value="ECO:0007669"/>
    <property type="project" value="InterPro"/>
</dbReference>
<evidence type="ECO:0000256" key="1">
    <source>
        <dbReference type="ARBA" id="ARBA00010617"/>
    </source>
</evidence>
<dbReference type="InterPro" id="IPR002397">
    <property type="entry name" value="Cyt_P450_B"/>
</dbReference>
<dbReference type="GO" id="GO:0004497">
    <property type="term" value="F:monooxygenase activity"/>
    <property type="evidence" value="ECO:0007669"/>
    <property type="project" value="UniProtKB-KW"/>
</dbReference>
<dbReference type="InterPro" id="IPR001128">
    <property type="entry name" value="Cyt_P450"/>
</dbReference>
<dbReference type="GO" id="GO:0020037">
    <property type="term" value="F:heme binding"/>
    <property type="evidence" value="ECO:0007669"/>
    <property type="project" value="InterPro"/>
</dbReference>
<gene>
    <name evidence="8" type="ORF">AB5J58_31420</name>
</gene>
<evidence type="ECO:0000256" key="6">
    <source>
        <dbReference type="ARBA" id="ARBA00023033"/>
    </source>
</evidence>
<dbReference type="PANTHER" id="PTHR46696">
    <property type="entry name" value="P450, PUTATIVE (EUROFUNG)-RELATED"/>
    <property type="match status" value="1"/>
</dbReference>
<keyword evidence="6 7" id="KW-0503">Monooxygenase</keyword>
<keyword evidence="5 7" id="KW-0408">Iron</keyword>
<organism evidence="8">
    <name type="scientific">Streptomyces sp. R08</name>
    <dbReference type="NCBI Taxonomy" id="3238624"/>
    <lineage>
        <taxon>Bacteria</taxon>
        <taxon>Bacillati</taxon>
        <taxon>Actinomycetota</taxon>
        <taxon>Actinomycetes</taxon>
        <taxon>Kitasatosporales</taxon>
        <taxon>Streptomycetaceae</taxon>
        <taxon>Streptomyces</taxon>
    </lineage>
</organism>
<keyword evidence="4 7" id="KW-0560">Oxidoreductase</keyword>
<name>A0AB39MDB5_9ACTN</name>
<dbReference type="FunFam" id="1.10.630.10:FF:000018">
    <property type="entry name" value="Cytochrome P450 monooxygenase"/>
    <property type="match status" value="1"/>
</dbReference>
<reference evidence="8" key="1">
    <citation type="submission" date="2024-07" db="EMBL/GenBank/DDBJ databases">
        <authorList>
            <person name="Yu S.T."/>
        </authorList>
    </citation>
    <scope>NUCLEOTIDE SEQUENCE</scope>
    <source>
        <strain evidence="8">R08</strain>
    </source>
</reference>
<proteinExistence type="inferred from homology"/>
<evidence type="ECO:0000256" key="2">
    <source>
        <dbReference type="ARBA" id="ARBA00022617"/>
    </source>
</evidence>
<evidence type="ECO:0000256" key="3">
    <source>
        <dbReference type="ARBA" id="ARBA00022723"/>
    </source>
</evidence>
<dbReference type="InterPro" id="IPR017972">
    <property type="entry name" value="Cyt_P450_CS"/>
</dbReference>
<evidence type="ECO:0000256" key="5">
    <source>
        <dbReference type="ARBA" id="ARBA00023004"/>
    </source>
</evidence>
<dbReference type="InterPro" id="IPR036396">
    <property type="entry name" value="Cyt_P450_sf"/>
</dbReference>
<dbReference type="CDD" id="cd11029">
    <property type="entry name" value="CYP107-like"/>
    <property type="match status" value="1"/>
</dbReference>
<dbReference type="AlphaFoldDB" id="A0AB39MDB5"/>
<dbReference type="EMBL" id="CP163431">
    <property type="protein sequence ID" value="XDQ04390.1"/>
    <property type="molecule type" value="Genomic_DNA"/>
</dbReference>
<dbReference type="Pfam" id="PF00067">
    <property type="entry name" value="p450"/>
    <property type="match status" value="2"/>
</dbReference>
<evidence type="ECO:0000313" key="8">
    <source>
        <dbReference type="EMBL" id="XDQ04390.1"/>
    </source>
</evidence>
<dbReference type="Gene3D" id="1.10.630.10">
    <property type="entry name" value="Cytochrome P450"/>
    <property type="match status" value="1"/>
</dbReference>
<dbReference type="PRINTS" id="PR00385">
    <property type="entry name" value="P450"/>
</dbReference>
<dbReference type="PROSITE" id="PS00086">
    <property type="entry name" value="CYTOCHROME_P450"/>
    <property type="match status" value="1"/>
</dbReference>
<dbReference type="SUPFAM" id="SSF48264">
    <property type="entry name" value="Cytochrome P450"/>
    <property type="match status" value="1"/>
</dbReference>
<evidence type="ECO:0000256" key="7">
    <source>
        <dbReference type="RuleBase" id="RU000461"/>
    </source>
</evidence>
<sequence>MPPQHSEPVVLDPTGASRRVEHTRLHAYGPATPVDILGVTAHAVSDPALLKELLTSPDVSKDGRAHWPRFHEVIQAWPLALWINVENMFTASGGNHRRLRRMIAPAFSTRRIAALGTFVESTVDGILDRLETRPAGETTDLRQHLAYPVPIAVIGHLMGLPSDQLDGFRTIVDGVFDTTLTVVQADANNRALFEVISQLVAAKRAEPGEDLISHLIGVRDSEGDGDGLTEAELLGTIVLVLSAGYETTVNVIDQAISLLLTHPEQRAHLSAGNATWSDAAEETLRLEPPVTHVPLRYAINPVQLPNGKVIGRGDAILASLGAANVHPSWHGETASDYDITRPSKDHLAFGHGVHFCLGASLARLEVTSVLRALFYRFPEIELAVPAAELKPLNSLISNGHQSLPVRLRP</sequence>
<protein>
    <submittedName>
        <fullName evidence="8">Cytochrome P450</fullName>
    </submittedName>
</protein>
<keyword evidence="3 7" id="KW-0479">Metal-binding</keyword>
<comment type="similarity">
    <text evidence="1 7">Belongs to the cytochrome P450 family.</text>
</comment>
<dbReference type="PRINTS" id="PR00359">
    <property type="entry name" value="BP450"/>
</dbReference>
<dbReference type="RefSeq" id="WP_369189984.1">
    <property type="nucleotide sequence ID" value="NZ_CP163431.1"/>
</dbReference>
<keyword evidence="2 7" id="KW-0349">Heme</keyword>
<accession>A0AB39MDB5</accession>
<dbReference type="GO" id="GO:0016705">
    <property type="term" value="F:oxidoreductase activity, acting on paired donors, with incorporation or reduction of molecular oxygen"/>
    <property type="evidence" value="ECO:0007669"/>
    <property type="project" value="InterPro"/>
</dbReference>
<dbReference type="PANTHER" id="PTHR46696:SF1">
    <property type="entry name" value="CYTOCHROME P450 YJIB-RELATED"/>
    <property type="match status" value="1"/>
</dbReference>